<evidence type="ECO:0000256" key="3">
    <source>
        <dbReference type="ARBA" id="ARBA00022679"/>
    </source>
</evidence>
<gene>
    <name evidence="10" type="primary">ywqD_8</name>
    <name evidence="10" type="ORF">SDC9_134300</name>
</gene>
<dbReference type="PANTHER" id="PTHR32309:SF13">
    <property type="entry name" value="FERRIC ENTEROBACTIN TRANSPORT PROTEIN FEPE"/>
    <property type="match status" value="1"/>
</dbReference>
<accession>A0A645DCV7</accession>
<dbReference type="EMBL" id="VSSQ01035078">
    <property type="protein sequence ID" value="MPM87206.1"/>
    <property type="molecule type" value="Genomic_DNA"/>
</dbReference>
<comment type="similarity">
    <text evidence="1">Belongs to the CpsD/CapB family.</text>
</comment>
<dbReference type="Gene3D" id="3.40.50.300">
    <property type="entry name" value="P-loop containing nucleotide triphosphate hydrolases"/>
    <property type="match status" value="1"/>
</dbReference>
<evidence type="ECO:0000256" key="6">
    <source>
        <dbReference type="ARBA" id="ARBA00022840"/>
    </source>
</evidence>
<dbReference type="InterPro" id="IPR005702">
    <property type="entry name" value="Wzc-like_C"/>
</dbReference>
<comment type="caution">
    <text evidence="10">The sequence shown here is derived from an EMBL/GenBank/DDBJ whole genome shotgun (WGS) entry which is preliminary data.</text>
</comment>
<evidence type="ECO:0000256" key="2">
    <source>
        <dbReference type="ARBA" id="ARBA00011903"/>
    </source>
</evidence>
<evidence type="ECO:0000256" key="4">
    <source>
        <dbReference type="ARBA" id="ARBA00022741"/>
    </source>
</evidence>
<dbReference type="SUPFAM" id="SSF52540">
    <property type="entry name" value="P-loop containing nucleoside triphosphate hydrolases"/>
    <property type="match status" value="1"/>
</dbReference>
<dbReference type="GO" id="GO:0005886">
    <property type="term" value="C:plasma membrane"/>
    <property type="evidence" value="ECO:0007669"/>
    <property type="project" value="TreeGrafter"/>
</dbReference>
<dbReference type="GO" id="GO:0005524">
    <property type="term" value="F:ATP binding"/>
    <property type="evidence" value="ECO:0007669"/>
    <property type="project" value="UniProtKB-KW"/>
</dbReference>
<dbReference type="Pfam" id="PF13614">
    <property type="entry name" value="AAA_31"/>
    <property type="match status" value="1"/>
</dbReference>
<dbReference type="InterPro" id="IPR025669">
    <property type="entry name" value="AAA_dom"/>
</dbReference>
<dbReference type="InterPro" id="IPR050445">
    <property type="entry name" value="Bact_polysacc_biosynth/exp"/>
</dbReference>
<proteinExistence type="inferred from homology"/>
<evidence type="ECO:0000313" key="10">
    <source>
        <dbReference type="EMBL" id="MPM87206.1"/>
    </source>
</evidence>
<evidence type="ECO:0000259" key="9">
    <source>
        <dbReference type="Pfam" id="PF13614"/>
    </source>
</evidence>
<dbReference type="InterPro" id="IPR027417">
    <property type="entry name" value="P-loop_NTPase"/>
</dbReference>
<evidence type="ECO:0000256" key="8">
    <source>
        <dbReference type="ARBA" id="ARBA00051245"/>
    </source>
</evidence>
<keyword evidence="4" id="KW-0547">Nucleotide-binding</keyword>
<evidence type="ECO:0000256" key="5">
    <source>
        <dbReference type="ARBA" id="ARBA00022777"/>
    </source>
</evidence>
<dbReference type="GO" id="GO:0004715">
    <property type="term" value="F:non-membrane spanning protein tyrosine kinase activity"/>
    <property type="evidence" value="ECO:0007669"/>
    <property type="project" value="UniProtKB-EC"/>
</dbReference>
<dbReference type="NCBIfam" id="TIGR01007">
    <property type="entry name" value="eps_fam"/>
    <property type="match status" value="1"/>
</dbReference>
<dbReference type="PANTHER" id="PTHR32309">
    <property type="entry name" value="TYROSINE-PROTEIN KINASE"/>
    <property type="match status" value="1"/>
</dbReference>
<evidence type="ECO:0000256" key="1">
    <source>
        <dbReference type="ARBA" id="ARBA00007316"/>
    </source>
</evidence>
<keyword evidence="7" id="KW-0829">Tyrosine-protein kinase</keyword>
<dbReference type="GO" id="GO:0042802">
    <property type="term" value="F:identical protein binding"/>
    <property type="evidence" value="ECO:0007669"/>
    <property type="project" value="UniProtKB-ARBA"/>
</dbReference>
<dbReference type="FunFam" id="3.40.50.300:FF:000527">
    <property type="entry name" value="Tyrosine-protein kinase etk"/>
    <property type="match status" value="1"/>
</dbReference>
<keyword evidence="5 10" id="KW-0418">Kinase</keyword>
<keyword evidence="3 10" id="KW-0808">Transferase</keyword>
<reference evidence="10" key="1">
    <citation type="submission" date="2019-08" db="EMBL/GenBank/DDBJ databases">
        <authorList>
            <person name="Kucharzyk K."/>
            <person name="Murdoch R.W."/>
            <person name="Higgins S."/>
            <person name="Loffler F."/>
        </authorList>
    </citation>
    <scope>NUCLEOTIDE SEQUENCE</scope>
</reference>
<evidence type="ECO:0000256" key="7">
    <source>
        <dbReference type="ARBA" id="ARBA00023137"/>
    </source>
</evidence>
<dbReference type="AlphaFoldDB" id="A0A645DCV7"/>
<organism evidence="10">
    <name type="scientific">bioreactor metagenome</name>
    <dbReference type="NCBI Taxonomy" id="1076179"/>
    <lineage>
        <taxon>unclassified sequences</taxon>
        <taxon>metagenomes</taxon>
        <taxon>ecological metagenomes</taxon>
    </lineage>
</organism>
<protein>
    <recommendedName>
        <fullName evidence="2">non-specific protein-tyrosine kinase</fullName>
        <ecNumber evidence="2">2.7.10.2</ecNumber>
    </recommendedName>
</protein>
<comment type="catalytic activity">
    <reaction evidence="8">
        <text>L-tyrosyl-[protein] + ATP = O-phospho-L-tyrosyl-[protein] + ADP + H(+)</text>
        <dbReference type="Rhea" id="RHEA:10596"/>
        <dbReference type="Rhea" id="RHEA-COMP:10136"/>
        <dbReference type="Rhea" id="RHEA-COMP:20101"/>
        <dbReference type="ChEBI" id="CHEBI:15378"/>
        <dbReference type="ChEBI" id="CHEBI:30616"/>
        <dbReference type="ChEBI" id="CHEBI:46858"/>
        <dbReference type="ChEBI" id="CHEBI:61978"/>
        <dbReference type="ChEBI" id="CHEBI:456216"/>
        <dbReference type="EC" id="2.7.10.2"/>
    </reaction>
</comment>
<name>A0A645DCV7_9ZZZZ</name>
<dbReference type="CDD" id="cd05387">
    <property type="entry name" value="BY-kinase"/>
    <property type="match status" value="1"/>
</dbReference>
<dbReference type="EC" id="2.7.10.2" evidence="2"/>
<sequence length="235" mass="25877">MARKKDKHVRQNTGLITMALPGSAISEQFRTLRTNIQFSMVDNNLKALSIVSAAPNAGKSTVAANLAVTFASQGTRVLITDCDFRRPTVHKNFNLPNGHGMTTLLTDKSGSIEDHIQTTKMENLFVMTSGPIPPNPAELLSSKRMIQLEQELEGKFDLVIYDTPPLLGFADAQIIAGRVDGVIFVVNHGIATKDEVSRASESLKMVNANVLGAVYNRVPINDNDNSYYYYYNQED</sequence>
<feature type="domain" description="AAA" evidence="9">
    <location>
        <begin position="57"/>
        <end position="188"/>
    </location>
</feature>
<keyword evidence="6" id="KW-0067">ATP-binding</keyword>